<dbReference type="CDD" id="cd04867">
    <property type="entry name" value="TGS_YchF_OLA1"/>
    <property type="match status" value="1"/>
</dbReference>
<dbReference type="NCBIfam" id="TIGR00092">
    <property type="entry name" value="redox-regulated ATPase YchF"/>
    <property type="match status" value="1"/>
</dbReference>
<evidence type="ECO:0000313" key="7">
    <source>
        <dbReference type="EMBL" id="KPA84207.1"/>
    </source>
</evidence>
<dbReference type="EMBL" id="LGTL01000003">
    <property type="protein sequence ID" value="KPA84208.1"/>
    <property type="molecule type" value="Genomic_DNA"/>
</dbReference>
<dbReference type="GO" id="GO:0005737">
    <property type="term" value="C:cytoplasm"/>
    <property type="evidence" value="ECO:0007669"/>
    <property type="project" value="TreeGrafter"/>
</dbReference>
<dbReference type="InterPro" id="IPR006073">
    <property type="entry name" value="GTP-bd"/>
</dbReference>
<evidence type="ECO:0000256" key="1">
    <source>
        <dbReference type="ARBA" id="ARBA00022741"/>
    </source>
</evidence>
<dbReference type="Pfam" id="PF01926">
    <property type="entry name" value="MMR_HSR1"/>
    <property type="match status" value="1"/>
</dbReference>
<keyword evidence="8" id="KW-1185">Reference proteome</keyword>
<dbReference type="PIRSF" id="PIRSF006641">
    <property type="entry name" value="CHP00092"/>
    <property type="match status" value="1"/>
</dbReference>
<dbReference type="GO" id="GO:0016887">
    <property type="term" value="F:ATP hydrolysis activity"/>
    <property type="evidence" value="ECO:0007669"/>
    <property type="project" value="InterPro"/>
</dbReference>
<dbReference type="RefSeq" id="XP_015662646.1">
    <property type="nucleotide sequence ID" value="XM_015799168.1"/>
</dbReference>
<dbReference type="InterPro" id="IPR013029">
    <property type="entry name" value="YchF_C"/>
</dbReference>
<dbReference type="Proteomes" id="UP000037923">
    <property type="component" value="Unassembled WGS sequence"/>
</dbReference>
<dbReference type="GO" id="GO:0005524">
    <property type="term" value="F:ATP binding"/>
    <property type="evidence" value="ECO:0007669"/>
    <property type="project" value="UniProtKB-KW"/>
</dbReference>
<dbReference type="Gene3D" id="3.40.50.300">
    <property type="entry name" value="P-loop containing nucleotide triphosphate hydrolases"/>
    <property type="match status" value="1"/>
</dbReference>
<dbReference type="EMBL" id="KC543685">
    <property type="protein sequence ID" value="AGG11697.1"/>
    <property type="molecule type" value="Genomic_DNA"/>
</dbReference>
<evidence type="ECO:0000313" key="6">
    <source>
        <dbReference type="EMBL" id="AGG11697.1"/>
    </source>
</evidence>
<dbReference type="CDD" id="cd01900">
    <property type="entry name" value="YchF"/>
    <property type="match status" value="1"/>
</dbReference>
<dbReference type="InterPro" id="IPR027417">
    <property type="entry name" value="P-loop_NTPase"/>
</dbReference>
<dbReference type="FunFam" id="3.10.20.30:FF:000001">
    <property type="entry name" value="Ribosome-binding ATPase YchF"/>
    <property type="match status" value="1"/>
</dbReference>
<dbReference type="InterPro" id="IPR012676">
    <property type="entry name" value="TGS-like"/>
</dbReference>
<evidence type="ECO:0000259" key="5">
    <source>
        <dbReference type="PROSITE" id="PS51880"/>
    </source>
</evidence>
<feature type="non-terminal residue" evidence="6">
    <location>
        <position position="392"/>
    </location>
</feature>
<dbReference type="PROSITE" id="PS51710">
    <property type="entry name" value="G_OBG"/>
    <property type="match status" value="1"/>
</dbReference>
<accession>X2C3F8</accession>
<sequence>MPPKKQDKEESKTVLLGRPGSNLKVGIVGLPNVGKSTFFNVLSKKGVPAENRPFCTIDPNTADINIPDERFDKLVRIHKPVSVVPAQVHICDIAGLVRGASNGEGLGNNFLSNISACDGIIHMVRVFEELEITHVEGDLDPIRDLEIIFSELVLKDLQIVDGLIAKYTPIVSRGLDKTKKADLEVLAKVKEVLEEGKQIRCCQWNGKEVDILNTLQLLTAKPAMFLVNMSENDFLRQRNKWLKKLKDWIDEHTGEPMIPFSAELESNFVSMSQEEVDKFCEEKKTKSQIHKIINTAYNCINLIHYFTAGSDEVKCWTIQRGTKAPQAAGKIHSDMEKGFICAEVIEWADFDRLESESACRDEGKQHQQGRNYEVQDGDIIFFKFNAAKGGKK</sequence>
<proteinExistence type="inferred from homology"/>
<dbReference type="RefSeq" id="XP_015662648.1">
    <property type="nucleotide sequence ID" value="XM_015799170.1"/>
</dbReference>
<evidence type="ECO:0000256" key="3">
    <source>
        <dbReference type="ARBA" id="ARBA00068719"/>
    </source>
</evidence>
<reference evidence="7 8" key="2">
    <citation type="submission" date="2015-07" db="EMBL/GenBank/DDBJ databases">
        <title>High-quality genome of monoxenous trypanosomatid Leptomonas pyrrhocoris.</title>
        <authorList>
            <person name="Flegontov P."/>
            <person name="Butenko A."/>
            <person name="Firsov S."/>
            <person name="Vlcek C."/>
            <person name="Logacheva M.D."/>
            <person name="Field M."/>
            <person name="Filatov D."/>
            <person name="Flegontova O."/>
            <person name="Gerasimov E."/>
            <person name="Jackson A.P."/>
            <person name="Kelly S."/>
            <person name="Opperdoes F."/>
            <person name="O'Reilly A."/>
            <person name="Votypka J."/>
            <person name="Yurchenko V."/>
            <person name="Lukes J."/>
        </authorList>
    </citation>
    <scope>NUCLEOTIDE SEQUENCE [LARGE SCALE GENOMIC DNA]</scope>
    <source>
        <strain evidence="7">H10</strain>
    </source>
</reference>
<dbReference type="HAMAP" id="MF_00944">
    <property type="entry name" value="YchF_OLA1_ATPase"/>
    <property type="match status" value="1"/>
</dbReference>
<reference evidence="6" key="1">
    <citation type="journal article" date="2013" name="Curr. Biol.">
        <title>Paratrypanosoma is a novel early-branching trypanosomatid.</title>
        <authorList>
            <person name="Flegontov P."/>
            <person name="Votypka J."/>
            <person name="Skalicky T."/>
            <person name="Logacheva M.D."/>
            <person name="Penin A.A."/>
            <person name="Tanifuji G."/>
            <person name="Onodera N.T."/>
            <person name="Kondrashov A.S."/>
            <person name="Volf P."/>
            <person name="Archibald J.M."/>
            <person name="Lukes J."/>
        </authorList>
    </citation>
    <scope>NUCLEOTIDE SEQUENCE</scope>
    <source>
        <strain evidence="6">H10</strain>
    </source>
</reference>
<dbReference type="InterPro" id="IPR004095">
    <property type="entry name" value="TGS"/>
</dbReference>
<evidence type="ECO:0000313" key="8">
    <source>
        <dbReference type="Proteomes" id="UP000037923"/>
    </source>
</evidence>
<dbReference type="SUPFAM" id="SSF81271">
    <property type="entry name" value="TGS-like"/>
    <property type="match status" value="1"/>
</dbReference>
<dbReference type="EMBL" id="LGTL01000003">
    <property type="protein sequence ID" value="KPA84209.1"/>
    <property type="molecule type" value="Genomic_DNA"/>
</dbReference>
<dbReference type="InterPro" id="IPR023192">
    <property type="entry name" value="TGS-like_dom_sf"/>
</dbReference>
<evidence type="ECO:0000259" key="4">
    <source>
        <dbReference type="PROSITE" id="PS51710"/>
    </source>
</evidence>
<dbReference type="VEuPathDB" id="TriTrypDB:LpyrH10_03_4140"/>
<dbReference type="OMA" id="VLRCFDN"/>
<dbReference type="PRINTS" id="PR00326">
    <property type="entry name" value="GTP1OBG"/>
</dbReference>
<dbReference type="InterPro" id="IPR012675">
    <property type="entry name" value="Beta-grasp_dom_sf"/>
</dbReference>
<protein>
    <recommendedName>
        <fullName evidence="3">Obg-like ATPase homolog</fullName>
    </recommendedName>
</protein>
<dbReference type="PANTHER" id="PTHR23305:SF11">
    <property type="entry name" value="OBG-LIKE ATPASE 1"/>
    <property type="match status" value="1"/>
</dbReference>
<dbReference type="FunFam" id="1.10.150.300:FF:000001">
    <property type="entry name" value="Ribosome-binding ATPase YchF"/>
    <property type="match status" value="1"/>
</dbReference>
<dbReference type="PANTHER" id="PTHR23305">
    <property type="entry name" value="OBG GTPASE FAMILY"/>
    <property type="match status" value="1"/>
</dbReference>
<feature type="domain" description="TGS" evidence="5">
    <location>
        <begin position="301"/>
        <end position="384"/>
    </location>
</feature>
<organism evidence="6">
    <name type="scientific">Leptomonas pyrrhocoris</name>
    <name type="common">Firebug parasite</name>
    <dbReference type="NCBI Taxonomy" id="157538"/>
    <lineage>
        <taxon>Eukaryota</taxon>
        <taxon>Discoba</taxon>
        <taxon>Euglenozoa</taxon>
        <taxon>Kinetoplastea</taxon>
        <taxon>Metakinetoplastina</taxon>
        <taxon>Trypanosomatida</taxon>
        <taxon>Trypanosomatidae</taxon>
        <taxon>Leishmaniinae</taxon>
        <taxon>Leptomonas</taxon>
    </lineage>
</organism>
<gene>
    <name evidence="7" type="ORF">ABB37_02263</name>
</gene>
<dbReference type="OrthoDB" id="424823at2759"/>
<dbReference type="Gene3D" id="3.10.20.30">
    <property type="match status" value="1"/>
</dbReference>
<dbReference type="PROSITE" id="PS51880">
    <property type="entry name" value="TGS"/>
    <property type="match status" value="1"/>
</dbReference>
<keyword evidence="2" id="KW-0067">ATP-binding</keyword>
<dbReference type="SUPFAM" id="SSF52540">
    <property type="entry name" value="P-loop containing nucleoside triphosphate hydrolases"/>
    <property type="match status" value="1"/>
</dbReference>
<dbReference type="InterPro" id="IPR041706">
    <property type="entry name" value="YchF_N"/>
</dbReference>
<dbReference type="GeneID" id="26902558"/>
<dbReference type="EMBL" id="LGTL01000003">
    <property type="protein sequence ID" value="KPA84207.1"/>
    <property type="molecule type" value="Genomic_DNA"/>
</dbReference>
<dbReference type="RefSeq" id="XP_015662647.1">
    <property type="nucleotide sequence ID" value="XM_015799169.1"/>
</dbReference>
<feature type="domain" description="OBG-type G" evidence="4">
    <location>
        <begin position="23"/>
        <end position="280"/>
    </location>
</feature>
<dbReference type="GO" id="GO:0005525">
    <property type="term" value="F:GTP binding"/>
    <property type="evidence" value="ECO:0007669"/>
    <property type="project" value="InterPro"/>
</dbReference>
<dbReference type="AlphaFoldDB" id="X2C3F8"/>
<dbReference type="InterPro" id="IPR004396">
    <property type="entry name" value="ATPase_YchF/OLA1"/>
</dbReference>
<dbReference type="Gene3D" id="1.10.150.300">
    <property type="entry name" value="TGS-like domain"/>
    <property type="match status" value="1"/>
</dbReference>
<evidence type="ECO:0000256" key="2">
    <source>
        <dbReference type="ARBA" id="ARBA00022840"/>
    </source>
</evidence>
<dbReference type="Pfam" id="PF06071">
    <property type="entry name" value="YchF-GTPase_C"/>
    <property type="match status" value="1"/>
</dbReference>
<name>X2C3F8_LEPPY</name>
<dbReference type="InterPro" id="IPR031167">
    <property type="entry name" value="G_OBG"/>
</dbReference>
<keyword evidence="1" id="KW-0547">Nucleotide-binding</keyword>